<comment type="similarity">
    <text evidence="2">Belongs to the BshC family.</text>
</comment>
<proteinExistence type="inferred from homology"/>
<dbReference type="EMBL" id="JAKZGP010000088">
    <property type="protein sequence ID" value="MCH7411570.1"/>
    <property type="molecule type" value="Genomic_DNA"/>
</dbReference>
<protein>
    <recommendedName>
        <fullName evidence="2">Putative cysteine ligase BshC</fullName>
        <ecNumber evidence="2">6.-.-.-</ecNumber>
    </recommendedName>
</protein>
<evidence type="ECO:0000313" key="6">
    <source>
        <dbReference type="Proteomes" id="UP001165489"/>
    </source>
</evidence>
<accession>A0ABS9V5Z9</accession>
<feature type="domain" description="Bacillithiol biosynthesis BshC N-terminal Rossmann-like" evidence="3">
    <location>
        <begin position="15"/>
        <end position="362"/>
    </location>
</feature>
<comment type="caution">
    <text evidence="5">The sequence shown here is derived from an EMBL/GenBank/DDBJ whole genome shotgun (WGS) entry which is preliminary data.</text>
</comment>
<dbReference type="RefSeq" id="WP_241350002.1">
    <property type="nucleotide sequence ID" value="NZ_JAKZGP010000088.1"/>
</dbReference>
<keyword evidence="2" id="KW-0175">Coiled coil</keyword>
<dbReference type="PIRSF" id="PIRSF012535">
    <property type="entry name" value="UCP012535"/>
    <property type="match status" value="1"/>
</dbReference>
<organism evidence="5 6">
    <name type="scientific">Belliella filtrata</name>
    <dbReference type="NCBI Taxonomy" id="2923435"/>
    <lineage>
        <taxon>Bacteria</taxon>
        <taxon>Pseudomonadati</taxon>
        <taxon>Bacteroidota</taxon>
        <taxon>Cytophagia</taxon>
        <taxon>Cytophagales</taxon>
        <taxon>Cyclobacteriaceae</taxon>
        <taxon>Belliella</taxon>
    </lineage>
</organism>
<evidence type="ECO:0000256" key="1">
    <source>
        <dbReference type="ARBA" id="ARBA00022598"/>
    </source>
</evidence>
<dbReference type="InterPro" id="IPR055398">
    <property type="entry name" value="Rossmann-like_BshC"/>
</dbReference>
<name>A0ABS9V5Z9_9BACT</name>
<keyword evidence="1 2" id="KW-0436">Ligase</keyword>
<dbReference type="Pfam" id="PF24850">
    <property type="entry name" value="CC_BshC"/>
    <property type="match status" value="1"/>
</dbReference>
<dbReference type="NCBIfam" id="TIGR03998">
    <property type="entry name" value="thiol_BshC"/>
    <property type="match status" value="1"/>
</dbReference>
<feature type="coiled-coil region" evidence="2">
    <location>
        <begin position="407"/>
        <end position="474"/>
    </location>
</feature>
<sequence length="522" mass="60741">MIKSAVDPACTGQFSPLFLDYISEKHELKRFYNQFPKIENFKLLIDSKIFGQSERLLLVEALRSQYQTIEVSEVWENQIERLKDSKTFTVTTGHQLNLFTGPLYFIYKIISTINLAKKLKAEYPEYHFVPVYWMGAEDHDFDEVNYFKLDGKRYQWDSEQKGAVGEFEIDASFKDFVNQLHFVPALFKEAYLSSKTLSEAARKYVHALFGEEGLIIIDGNDSKLKAPFVEVMKADMLDHQPFEKAAKATQALEDLGYKSQIFPREINFFYMKQGLRERIEKVDGRYLVLNSEFIFSKEELIEEITNYPERFSPNVVLRPLYQEMVLPNIAYLGGPAEVAYWFQLKGVFDHFAVPFPAVMPRNFAVVMDALAQKKQLQLGLSDEDLFVRFEDWKKQYVASHATLDIQLNSEKRELEEILTRAAEKATEVDKSLNGAFESAKVRSIKIMDHLSGKIRKAEERRQEVDLNRMRALKEMLFPGGSPQERVENMMKFYLGDDQFVEKLLTIFDPLDFSFLILKLQDE</sequence>
<dbReference type="InterPro" id="IPR055399">
    <property type="entry name" value="CC_BshC"/>
</dbReference>
<dbReference type="Pfam" id="PF10079">
    <property type="entry name" value="Rossmann-like_BshC"/>
    <property type="match status" value="1"/>
</dbReference>
<dbReference type="HAMAP" id="MF_01867">
    <property type="entry name" value="BshC"/>
    <property type="match status" value="1"/>
</dbReference>
<evidence type="ECO:0000256" key="2">
    <source>
        <dbReference type="HAMAP-Rule" id="MF_01867"/>
    </source>
</evidence>
<reference evidence="5" key="1">
    <citation type="submission" date="2022-03" db="EMBL/GenBank/DDBJ databases">
        <title>De novo assembled genomes of Belliella spp. (Cyclobacteriaceae) strains.</title>
        <authorList>
            <person name="Szabo A."/>
            <person name="Korponai K."/>
            <person name="Felfoldi T."/>
        </authorList>
    </citation>
    <scope>NUCLEOTIDE SEQUENCE</scope>
    <source>
        <strain evidence="5">DSM 111904</strain>
    </source>
</reference>
<gene>
    <name evidence="2 5" type="primary">bshC</name>
    <name evidence="5" type="ORF">MM239_19445</name>
</gene>
<dbReference type="InterPro" id="IPR011199">
    <property type="entry name" value="Bacillithiol_biosynth_BshC"/>
</dbReference>
<evidence type="ECO:0000259" key="4">
    <source>
        <dbReference type="Pfam" id="PF24850"/>
    </source>
</evidence>
<keyword evidence="6" id="KW-1185">Reference proteome</keyword>
<dbReference type="Proteomes" id="UP001165489">
    <property type="component" value="Unassembled WGS sequence"/>
</dbReference>
<evidence type="ECO:0000259" key="3">
    <source>
        <dbReference type="Pfam" id="PF10079"/>
    </source>
</evidence>
<dbReference type="EC" id="6.-.-.-" evidence="2"/>
<feature type="domain" description="Bacillithiol biosynthesis BshC C-terminal coiled-coil" evidence="4">
    <location>
        <begin position="365"/>
        <end position="519"/>
    </location>
</feature>
<evidence type="ECO:0000313" key="5">
    <source>
        <dbReference type="EMBL" id="MCH7411570.1"/>
    </source>
</evidence>